<dbReference type="PANTHER" id="PTHR47186">
    <property type="entry name" value="LEUCINE-RICH REPEAT-CONTAINING PROTEIN 57"/>
    <property type="match status" value="1"/>
</dbReference>
<dbReference type="InterPro" id="IPR001611">
    <property type="entry name" value="Leu-rich_rpt"/>
</dbReference>
<dbReference type="Pfam" id="PF22352">
    <property type="entry name" value="K319L-like_PKD"/>
    <property type="match status" value="1"/>
</dbReference>
<dbReference type="PANTHER" id="PTHR47186:SF63">
    <property type="entry name" value="C-JID DOMAIN-CONTAINING PROTEIN"/>
    <property type="match status" value="1"/>
</dbReference>
<gene>
    <name evidence="2" type="ORF">BIW53_03320</name>
</gene>
<dbReference type="OrthoDB" id="9815730at2"/>
<dbReference type="PROSITE" id="PS51257">
    <property type="entry name" value="PROKAR_LIPOPROTEIN"/>
    <property type="match status" value="1"/>
</dbReference>
<proteinExistence type="predicted"/>
<dbReference type="SUPFAM" id="SSF52058">
    <property type="entry name" value="L domain-like"/>
    <property type="match status" value="2"/>
</dbReference>
<sequence>MKQILNTKGLALSIFVLVLTACGSGDNGSNAPDNTSGKTPDIVTPAPTPEPTPEPEDNSPILPAEGLEVIERDTFSFSAQVSDSFGSIKSFAWEQTAGKTVELEGTDSNTVEFIAPDIIEDETVTLRLSITNDNNETTSKEFVVTLNAYAQPSRAVIPDKALLKCLMDAQLDMGATAIECTYNPIKSLEGLEMFTQLVSAKFVKSEITDLANLGTMTQLESLTLDYMPENEFSELSNLTNLKSLSIINDSFLPVHIYLDISNMQSLTSFSLEVISRRMFRLIDFDFSMAPSSLTELSFRNIYAHSDQNTWSSLSQLKKLTLDSSYVLTSSELASLSELEMLSIKDGCYEDFNFLSSLTKLKLLEIEDTDYYECEEHFEPQINIDTLKPLSELTTLTLRETMPVENPDSLSALPSLTSLILMDSHVPYEAISQLTSLTKLSVEYSKDLYDNSAPFDLALLSQLNKLESLTLHIRELNNLNNIYDHTELQHLSLGTNNLYELPNISEFAQLKTLSLRKDSNSNENSDHLSELGSSSLLTSLTLDGFDDLTALTQFPSLQELNIWNSATTDLMPISLLSNLKKLTLKHTNNVEDFTPFSQLSALEELELYNSRRTSLTPISQLKNLKILKIVDSYAMKNYADLANLHSLQYLLIREDGGGGKHLCRDKSELYWTLRIKAYLEFDFYCDNYY</sequence>
<reference evidence="2 3" key="1">
    <citation type="submission" date="2016-10" db="EMBL/GenBank/DDBJ databases">
        <title>Pseudoalteromonas amylolytica sp. nov., isolated from the surface seawater.</title>
        <authorList>
            <person name="Wu Y.-H."/>
            <person name="Cheng H."/>
            <person name="Jin X.-B."/>
            <person name="Wang C.-S."/>
            <person name="Xu X.-W."/>
        </authorList>
    </citation>
    <scope>NUCLEOTIDE SEQUENCE [LARGE SCALE GENOMIC DNA]</scope>
    <source>
        <strain evidence="2 3">JCM 12483</strain>
    </source>
</reference>
<dbReference type="Gene3D" id="3.80.10.10">
    <property type="entry name" value="Ribonuclease Inhibitor"/>
    <property type="match status" value="2"/>
</dbReference>
<protein>
    <submittedName>
        <fullName evidence="2">Uncharacterized protein</fullName>
    </submittedName>
</protein>
<dbReference type="Proteomes" id="UP000180253">
    <property type="component" value="Unassembled WGS sequence"/>
</dbReference>
<name>A0A1S1NC85_9GAMM</name>
<dbReference type="PROSITE" id="PS51450">
    <property type="entry name" value="LRR"/>
    <property type="match status" value="1"/>
</dbReference>
<feature type="compositionally biased region" description="Polar residues" evidence="1">
    <location>
        <begin position="27"/>
        <end position="38"/>
    </location>
</feature>
<evidence type="ECO:0000256" key="1">
    <source>
        <dbReference type="SAM" id="MobiDB-lite"/>
    </source>
</evidence>
<dbReference type="InterPro" id="IPR032675">
    <property type="entry name" value="LRR_dom_sf"/>
</dbReference>
<accession>A0A1S1NC85</accession>
<organism evidence="2 3">
    <name type="scientific">Pseudoalteromonas byunsanensis</name>
    <dbReference type="NCBI Taxonomy" id="327939"/>
    <lineage>
        <taxon>Bacteria</taxon>
        <taxon>Pseudomonadati</taxon>
        <taxon>Pseudomonadota</taxon>
        <taxon>Gammaproteobacteria</taxon>
        <taxon>Alteromonadales</taxon>
        <taxon>Pseudoalteromonadaceae</taxon>
        <taxon>Pseudoalteromonas</taxon>
    </lineage>
</organism>
<dbReference type="RefSeq" id="WP_070990401.1">
    <property type="nucleotide sequence ID" value="NZ_CBCSHD010000026.1"/>
</dbReference>
<dbReference type="Gene3D" id="2.60.40.3010">
    <property type="match status" value="1"/>
</dbReference>
<evidence type="ECO:0000313" key="3">
    <source>
        <dbReference type="Proteomes" id="UP000180253"/>
    </source>
</evidence>
<dbReference type="EMBL" id="MNAN01000023">
    <property type="protein sequence ID" value="OHU97028.1"/>
    <property type="molecule type" value="Genomic_DNA"/>
</dbReference>
<evidence type="ECO:0000313" key="2">
    <source>
        <dbReference type="EMBL" id="OHU97028.1"/>
    </source>
</evidence>
<dbReference type="STRING" id="327939.BIW53_03320"/>
<comment type="caution">
    <text evidence="2">The sequence shown here is derived from an EMBL/GenBank/DDBJ whole genome shotgun (WGS) entry which is preliminary data.</text>
</comment>
<feature type="region of interest" description="Disordered" evidence="1">
    <location>
        <begin position="26"/>
        <end position="61"/>
    </location>
</feature>
<keyword evidence="3" id="KW-1185">Reference proteome</keyword>
<dbReference type="AlphaFoldDB" id="A0A1S1NC85"/>